<protein>
    <recommendedName>
        <fullName evidence="5">Enoyl reductase (ER) domain-containing protein</fullName>
    </recommendedName>
</protein>
<gene>
    <name evidence="6" type="ORF">OIDMADRAFT_124498</name>
</gene>
<sequence>MKAYQFEDAERGLKLIDVPVPVPASDQVLIKVEAAGLCHSDVHIISGVFSDHLKKRPMTLGHEVAGVVVEVGSGVSNFVFGDRVVIASVLYPIEERSSLRNIGLDYDGGYAPFAVADACRVVKIPDGVSCPQAAVATDAVATAYHAIVIEAEAAASKTIGIIGLGGLGLNGVQIASLQGSKVYGIDIDAKKFAEAQRYGAITCFSSLKEASGIMFDSIVDFASIGSTLRDAVNAVKLGGTVVSVGLGGRELSFDTASLVLKNVHIKGSLAASLEDFTTVLQLISEGYIKPRVEEIGFDSVVEGLARLHRGQVVGRLFTNPSKG</sequence>
<keyword evidence="7" id="KW-1185">Reference proteome</keyword>
<keyword evidence="1 4" id="KW-0479">Metal-binding</keyword>
<dbReference type="SUPFAM" id="SSF51735">
    <property type="entry name" value="NAD(P)-binding Rossmann-fold domains"/>
    <property type="match status" value="1"/>
</dbReference>
<dbReference type="Gene3D" id="3.40.50.720">
    <property type="entry name" value="NAD(P)-binding Rossmann-like Domain"/>
    <property type="match status" value="1"/>
</dbReference>
<dbReference type="InterPro" id="IPR050129">
    <property type="entry name" value="Zn_alcohol_dh"/>
</dbReference>
<evidence type="ECO:0000256" key="2">
    <source>
        <dbReference type="ARBA" id="ARBA00022833"/>
    </source>
</evidence>
<dbReference type="InterPro" id="IPR002328">
    <property type="entry name" value="ADH_Zn_CS"/>
</dbReference>
<evidence type="ECO:0000256" key="1">
    <source>
        <dbReference type="ARBA" id="ARBA00022723"/>
    </source>
</evidence>
<evidence type="ECO:0000256" key="3">
    <source>
        <dbReference type="ARBA" id="ARBA00023002"/>
    </source>
</evidence>
<keyword evidence="3" id="KW-0560">Oxidoreductase</keyword>
<dbReference type="InterPro" id="IPR020843">
    <property type="entry name" value="ER"/>
</dbReference>
<dbReference type="Pfam" id="PF08240">
    <property type="entry name" value="ADH_N"/>
    <property type="match status" value="1"/>
</dbReference>
<evidence type="ECO:0000313" key="7">
    <source>
        <dbReference type="Proteomes" id="UP000054321"/>
    </source>
</evidence>
<dbReference type="InterPro" id="IPR013154">
    <property type="entry name" value="ADH-like_N"/>
</dbReference>
<dbReference type="InterPro" id="IPR011032">
    <property type="entry name" value="GroES-like_sf"/>
</dbReference>
<organism evidence="6 7">
    <name type="scientific">Oidiodendron maius (strain Zn)</name>
    <dbReference type="NCBI Taxonomy" id="913774"/>
    <lineage>
        <taxon>Eukaryota</taxon>
        <taxon>Fungi</taxon>
        <taxon>Dikarya</taxon>
        <taxon>Ascomycota</taxon>
        <taxon>Pezizomycotina</taxon>
        <taxon>Leotiomycetes</taxon>
        <taxon>Leotiomycetes incertae sedis</taxon>
        <taxon>Myxotrichaceae</taxon>
        <taxon>Oidiodendron</taxon>
    </lineage>
</organism>
<feature type="domain" description="Enoyl reductase (ER)" evidence="5">
    <location>
        <begin position="12"/>
        <end position="318"/>
    </location>
</feature>
<comment type="cofactor">
    <cofactor evidence="4">
        <name>Zn(2+)</name>
        <dbReference type="ChEBI" id="CHEBI:29105"/>
    </cofactor>
</comment>
<dbReference type="PROSITE" id="PS00059">
    <property type="entry name" value="ADH_ZINC"/>
    <property type="match status" value="1"/>
</dbReference>
<dbReference type="GO" id="GO:0016491">
    <property type="term" value="F:oxidoreductase activity"/>
    <property type="evidence" value="ECO:0007669"/>
    <property type="project" value="UniProtKB-KW"/>
</dbReference>
<dbReference type="EMBL" id="KN832877">
    <property type="protein sequence ID" value="KIN00744.1"/>
    <property type="molecule type" value="Genomic_DNA"/>
</dbReference>
<dbReference type="PANTHER" id="PTHR43401:SF4">
    <property type="entry name" value="D-ARABINOSE 1-DEHYDROGENASE (NADP(+))"/>
    <property type="match status" value="1"/>
</dbReference>
<dbReference type="AlphaFoldDB" id="A0A0C3CP20"/>
<reference evidence="6 7" key="1">
    <citation type="submission" date="2014-04" db="EMBL/GenBank/DDBJ databases">
        <authorList>
            <consortium name="DOE Joint Genome Institute"/>
            <person name="Kuo A."/>
            <person name="Martino E."/>
            <person name="Perotto S."/>
            <person name="Kohler A."/>
            <person name="Nagy L.G."/>
            <person name="Floudas D."/>
            <person name="Copeland A."/>
            <person name="Barry K.W."/>
            <person name="Cichocki N."/>
            <person name="Veneault-Fourrey C."/>
            <person name="LaButti K."/>
            <person name="Lindquist E.A."/>
            <person name="Lipzen A."/>
            <person name="Lundell T."/>
            <person name="Morin E."/>
            <person name="Murat C."/>
            <person name="Sun H."/>
            <person name="Tunlid A."/>
            <person name="Henrissat B."/>
            <person name="Grigoriev I.V."/>
            <person name="Hibbett D.S."/>
            <person name="Martin F."/>
            <person name="Nordberg H.P."/>
            <person name="Cantor M.N."/>
            <person name="Hua S.X."/>
        </authorList>
    </citation>
    <scope>NUCLEOTIDE SEQUENCE [LARGE SCALE GENOMIC DNA]</scope>
    <source>
        <strain evidence="6 7">Zn</strain>
    </source>
</reference>
<dbReference type="Gene3D" id="3.90.180.10">
    <property type="entry name" value="Medium-chain alcohol dehydrogenases, catalytic domain"/>
    <property type="match status" value="1"/>
</dbReference>
<dbReference type="Proteomes" id="UP000054321">
    <property type="component" value="Unassembled WGS sequence"/>
</dbReference>
<dbReference type="HOGENOM" id="CLU_026673_11_2_1"/>
<reference evidence="7" key="2">
    <citation type="submission" date="2015-01" db="EMBL/GenBank/DDBJ databases">
        <title>Evolutionary Origins and Diversification of the Mycorrhizal Mutualists.</title>
        <authorList>
            <consortium name="DOE Joint Genome Institute"/>
            <consortium name="Mycorrhizal Genomics Consortium"/>
            <person name="Kohler A."/>
            <person name="Kuo A."/>
            <person name="Nagy L.G."/>
            <person name="Floudas D."/>
            <person name="Copeland A."/>
            <person name="Barry K.W."/>
            <person name="Cichocki N."/>
            <person name="Veneault-Fourrey C."/>
            <person name="LaButti K."/>
            <person name="Lindquist E.A."/>
            <person name="Lipzen A."/>
            <person name="Lundell T."/>
            <person name="Morin E."/>
            <person name="Murat C."/>
            <person name="Riley R."/>
            <person name="Ohm R."/>
            <person name="Sun H."/>
            <person name="Tunlid A."/>
            <person name="Henrissat B."/>
            <person name="Grigoriev I.V."/>
            <person name="Hibbett D.S."/>
            <person name="Martin F."/>
        </authorList>
    </citation>
    <scope>NUCLEOTIDE SEQUENCE [LARGE SCALE GENOMIC DNA]</scope>
    <source>
        <strain evidence="7">Zn</strain>
    </source>
</reference>
<dbReference type="OrthoDB" id="1879366at2759"/>
<comment type="similarity">
    <text evidence="4">Belongs to the zinc-containing alcohol dehydrogenase family.</text>
</comment>
<evidence type="ECO:0000259" key="5">
    <source>
        <dbReference type="SMART" id="SM00829"/>
    </source>
</evidence>
<evidence type="ECO:0000313" key="6">
    <source>
        <dbReference type="EMBL" id="KIN00744.1"/>
    </source>
</evidence>
<dbReference type="SUPFAM" id="SSF50129">
    <property type="entry name" value="GroES-like"/>
    <property type="match status" value="1"/>
</dbReference>
<dbReference type="STRING" id="913774.A0A0C3CP20"/>
<dbReference type="InterPro" id="IPR036291">
    <property type="entry name" value="NAD(P)-bd_dom_sf"/>
</dbReference>
<dbReference type="PANTHER" id="PTHR43401">
    <property type="entry name" value="L-THREONINE 3-DEHYDROGENASE"/>
    <property type="match status" value="1"/>
</dbReference>
<dbReference type="SMART" id="SM00829">
    <property type="entry name" value="PKS_ER"/>
    <property type="match status" value="1"/>
</dbReference>
<dbReference type="Pfam" id="PF00107">
    <property type="entry name" value="ADH_zinc_N"/>
    <property type="match status" value="1"/>
</dbReference>
<evidence type="ECO:0000256" key="4">
    <source>
        <dbReference type="RuleBase" id="RU361277"/>
    </source>
</evidence>
<name>A0A0C3CP20_OIDMZ</name>
<proteinExistence type="inferred from homology"/>
<dbReference type="InterPro" id="IPR013149">
    <property type="entry name" value="ADH-like_C"/>
</dbReference>
<dbReference type="InParanoid" id="A0A0C3CP20"/>
<keyword evidence="2 4" id="KW-0862">Zinc</keyword>
<accession>A0A0C3CP20</accession>
<dbReference type="GO" id="GO:0008270">
    <property type="term" value="F:zinc ion binding"/>
    <property type="evidence" value="ECO:0007669"/>
    <property type="project" value="InterPro"/>
</dbReference>